<reference evidence="2 3" key="1">
    <citation type="journal article" date="2022" name="Front. Cell. Infect. Microbiol.">
        <title>The Genomes of Two Strains of Taenia crassiceps the Animal Model for the Study of Human Cysticercosis.</title>
        <authorList>
            <person name="Bobes R.J."/>
            <person name="Estrada K."/>
            <person name="Rios-Valencia D.G."/>
            <person name="Calderon-Gallegos A."/>
            <person name="de la Torre P."/>
            <person name="Carrero J.C."/>
            <person name="Sanchez-Flores A."/>
            <person name="Laclette J.P."/>
        </authorList>
    </citation>
    <scope>NUCLEOTIDE SEQUENCE [LARGE SCALE GENOMIC DNA]</scope>
    <source>
        <strain evidence="2">WFUcys</strain>
    </source>
</reference>
<dbReference type="EMBL" id="JAKROA010000001">
    <property type="protein sequence ID" value="KAL5111884.1"/>
    <property type="molecule type" value="Genomic_DNA"/>
</dbReference>
<evidence type="ECO:0000259" key="1">
    <source>
        <dbReference type="PROSITE" id="PS50191"/>
    </source>
</evidence>
<dbReference type="PANTHER" id="PTHR10174:SF216">
    <property type="entry name" value="CRAL-TRIO DOMAIN-CONTAINING PROTEIN-RELATED"/>
    <property type="match status" value="1"/>
</dbReference>
<name>A0ABR4QQI4_9CEST</name>
<keyword evidence="3" id="KW-1185">Reference proteome</keyword>
<evidence type="ECO:0000313" key="3">
    <source>
        <dbReference type="Proteomes" id="UP001651158"/>
    </source>
</evidence>
<dbReference type="InterPro" id="IPR036865">
    <property type="entry name" value="CRAL-TRIO_dom_sf"/>
</dbReference>
<dbReference type="SUPFAM" id="SSF46938">
    <property type="entry name" value="CRAL/TRIO N-terminal domain"/>
    <property type="match status" value="1"/>
</dbReference>
<dbReference type="Pfam" id="PF00650">
    <property type="entry name" value="CRAL_TRIO"/>
    <property type="match status" value="1"/>
</dbReference>
<dbReference type="Gene3D" id="3.40.525.10">
    <property type="entry name" value="CRAL-TRIO lipid binding domain"/>
    <property type="match status" value="1"/>
</dbReference>
<dbReference type="InterPro" id="IPR001251">
    <property type="entry name" value="CRAL-TRIO_dom"/>
</dbReference>
<dbReference type="InterPro" id="IPR036273">
    <property type="entry name" value="CRAL/TRIO_N_dom_sf"/>
</dbReference>
<sequence>MPKAGPMQFTLYDPIKPLPSIYTRRAAKELGENPDQVSAHLESFRRWLTSMPHLKCTTDDAFLLAFLRHSKYNHMKAQRRLDKFCTFRTSCTEGCPPWFEETATKRANWNKFVDMKCWAPLGFTQEGTAVVMMKFANFDLDVVSMAELQSASQLWNDASLIDPRVQIGGICMIADLTYFRKEDIMRMFEPKLSKMSTKYFQECLPFRIQKLIYYNAPKVFESLFNLYSEWLKEKIKSRIMVLGSDLSPAFDAVEGLKELTPEAYGGDNKHSIEDICEETAGMLKSISDVGTTFAISVNELKRPKECRNNFGVYKDLPSDVMGKSGTFVKLNQGEI</sequence>
<organism evidence="2 3">
    <name type="scientific">Taenia crassiceps</name>
    <dbReference type="NCBI Taxonomy" id="6207"/>
    <lineage>
        <taxon>Eukaryota</taxon>
        <taxon>Metazoa</taxon>
        <taxon>Spiralia</taxon>
        <taxon>Lophotrochozoa</taxon>
        <taxon>Platyhelminthes</taxon>
        <taxon>Cestoda</taxon>
        <taxon>Eucestoda</taxon>
        <taxon>Cyclophyllidea</taxon>
        <taxon>Taeniidae</taxon>
        <taxon>Taenia</taxon>
    </lineage>
</organism>
<evidence type="ECO:0000313" key="2">
    <source>
        <dbReference type="EMBL" id="KAL5111884.1"/>
    </source>
</evidence>
<gene>
    <name evidence="2" type="ORF">TcWFU_004025</name>
</gene>
<protein>
    <submittedName>
        <fullName evidence="2">Clavesin-2</fullName>
    </submittedName>
</protein>
<dbReference type="SUPFAM" id="SSF52087">
    <property type="entry name" value="CRAL/TRIO domain"/>
    <property type="match status" value="1"/>
</dbReference>
<dbReference type="Gene3D" id="1.10.8.20">
    <property type="entry name" value="N-terminal domain of phosphatidylinositol transfer protein sec14p"/>
    <property type="match status" value="1"/>
</dbReference>
<proteinExistence type="predicted"/>
<comment type="caution">
    <text evidence="2">The sequence shown here is derived from an EMBL/GenBank/DDBJ whole genome shotgun (WGS) entry which is preliminary data.</text>
</comment>
<feature type="domain" description="CRAL-TRIO" evidence="1">
    <location>
        <begin position="121"/>
        <end position="272"/>
    </location>
</feature>
<dbReference type="PANTHER" id="PTHR10174">
    <property type="entry name" value="ALPHA-TOCOPHEROL TRANSFER PROTEIN-RELATED"/>
    <property type="match status" value="1"/>
</dbReference>
<dbReference type="Proteomes" id="UP001651158">
    <property type="component" value="Unassembled WGS sequence"/>
</dbReference>
<accession>A0ABR4QQI4</accession>
<dbReference type="PROSITE" id="PS50191">
    <property type="entry name" value="CRAL_TRIO"/>
    <property type="match status" value="1"/>
</dbReference>